<dbReference type="EMBL" id="CAMAPB010000002">
    <property type="protein sequence ID" value="CAH9050472.1"/>
    <property type="molecule type" value="Genomic_DNA"/>
</dbReference>
<proteinExistence type="inferred from homology"/>
<dbReference type="PRINTS" id="PR01270">
    <property type="entry name" value="HDASUPER"/>
</dbReference>
<dbReference type="PANTHER" id="PTHR10625">
    <property type="entry name" value="HISTONE DEACETYLASE HDAC1-RELATED"/>
    <property type="match status" value="1"/>
</dbReference>
<dbReference type="PANTHER" id="PTHR10625:SF19">
    <property type="entry name" value="HISTONE DEACETYLASE 12"/>
    <property type="match status" value="1"/>
</dbReference>
<accession>A0A9W4QS30</accession>
<dbReference type="Pfam" id="PF00850">
    <property type="entry name" value="Hist_deacetyl"/>
    <property type="match status" value="1"/>
</dbReference>
<keyword evidence="5" id="KW-1185">Reference proteome</keyword>
<feature type="domain" description="Histone deacetylase" evidence="3">
    <location>
        <begin position="19"/>
        <end position="277"/>
    </location>
</feature>
<dbReference type="GO" id="GO:0016787">
    <property type="term" value="F:hydrolase activity"/>
    <property type="evidence" value="ECO:0007669"/>
    <property type="project" value="UniProtKB-KW"/>
</dbReference>
<evidence type="ECO:0000313" key="4">
    <source>
        <dbReference type="EMBL" id="CAH9050472.1"/>
    </source>
</evidence>
<dbReference type="GO" id="GO:0040029">
    <property type="term" value="P:epigenetic regulation of gene expression"/>
    <property type="evidence" value="ECO:0007669"/>
    <property type="project" value="TreeGrafter"/>
</dbReference>
<protein>
    <recommendedName>
        <fullName evidence="3">Histone deacetylase domain-containing protein</fullName>
    </recommendedName>
</protein>
<name>A0A9W4QS30_PSEHA</name>
<evidence type="ECO:0000313" key="5">
    <source>
        <dbReference type="Proteomes" id="UP001152447"/>
    </source>
</evidence>
<evidence type="ECO:0000259" key="3">
    <source>
        <dbReference type="Pfam" id="PF00850"/>
    </source>
</evidence>
<dbReference type="InterPro" id="IPR044150">
    <property type="entry name" value="HDAC_classIV"/>
</dbReference>
<dbReference type="InterPro" id="IPR037138">
    <property type="entry name" value="His_deacetylse_dom_sf"/>
</dbReference>
<comment type="caution">
    <text evidence="4">The sequence shown here is derived from an EMBL/GenBank/DDBJ whole genome shotgun (WGS) entry which is preliminary data.</text>
</comment>
<dbReference type="InterPro" id="IPR023696">
    <property type="entry name" value="Ureohydrolase_dom_sf"/>
</dbReference>
<keyword evidence="2" id="KW-0378">Hydrolase</keyword>
<evidence type="ECO:0000256" key="1">
    <source>
        <dbReference type="ARBA" id="ARBA00005947"/>
    </source>
</evidence>
<comment type="similarity">
    <text evidence="1">Belongs to the histone deacetylase family.</text>
</comment>
<dbReference type="Gene3D" id="3.40.800.20">
    <property type="entry name" value="Histone deacetylase domain"/>
    <property type="match status" value="1"/>
</dbReference>
<dbReference type="CDD" id="cd09993">
    <property type="entry name" value="HDAC_classIV"/>
    <property type="match status" value="1"/>
</dbReference>
<dbReference type="GO" id="GO:0004407">
    <property type="term" value="F:histone deacetylase activity"/>
    <property type="evidence" value="ECO:0007669"/>
    <property type="project" value="InterPro"/>
</dbReference>
<dbReference type="InterPro" id="IPR000286">
    <property type="entry name" value="HDACs"/>
</dbReference>
<reference evidence="4" key="1">
    <citation type="submission" date="2022-07" db="EMBL/GenBank/DDBJ databases">
        <authorList>
            <person name="Criscuolo A."/>
        </authorList>
    </citation>
    <scope>NUCLEOTIDE SEQUENCE</scope>
    <source>
        <strain evidence="4">CIP103197</strain>
    </source>
</reference>
<dbReference type="SUPFAM" id="SSF52768">
    <property type="entry name" value="Arginase/deacetylase"/>
    <property type="match status" value="1"/>
</dbReference>
<sequence length="315" mass="35592">MQLYYHHLYSQLELPDRHRFPIKKYQQLKHEIERLGYTQFISPSPATTAQLKLCHSSEYIADFLNGSLTDKAVQKMGFPHSPELVERTLYSVGASIQAAENAMQTGLAANLSGGYHHAYSNYGSGFCIFNDLAIAAAHLIATEQADTVLIFDCDVHQGDGTAQITQQHEQIISCSIHCEQNFPRQKQHSTYDFALPANTTDAEYLTTLEQAIELCVRLHQPDIILYNAGTDIYTKDELGLFDVSLAGVYARDFAVLNFCKQRNIPLMCALGGGYQRNINDLIRVCWPFKVKFAAVCLVFRQGRAYVVWLFPINRR</sequence>
<organism evidence="4 5">
    <name type="scientific">Pseudoalteromonas haloplanktis</name>
    <name type="common">Alteromonas haloplanktis</name>
    <dbReference type="NCBI Taxonomy" id="228"/>
    <lineage>
        <taxon>Bacteria</taxon>
        <taxon>Pseudomonadati</taxon>
        <taxon>Pseudomonadota</taxon>
        <taxon>Gammaproteobacteria</taxon>
        <taxon>Alteromonadales</taxon>
        <taxon>Pseudoalteromonadaceae</taxon>
        <taxon>Pseudoalteromonas</taxon>
    </lineage>
</organism>
<dbReference type="RefSeq" id="WP_262975937.1">
    <property type="nucleotide sequence ID" value="NZ_CAMAPB010000002.1"/>
</dbReference>
<gene>
    <name evidence="4" type="ORF">PSEHALCIP103_00199</name>
</gene>
<dbReference type="InterPro" id="IPR023801">
    <property type="entry name" value="His_deacetylse_dom"/>
</dbReference>
<dbReference type="AlphaFoldDB" id="A0A9W4QS30"/>
<dbReference type="Proteomes" id="UP001152447">
    <property type="component" value="Unassembled WGS sequence"/>
</dbReference>
<evidence type="ECO:0000256" key="2">
    <source>
        <dbReference type="ARBA" id="ARBA00022801"/>
    </source>
</evidence>